<evidence type="ECO:0000256" key="3">
    <source>
        <dbReference type="SAM" id="MobiDB-lite"/>
    </source>
</evidence>
<feature type="region of interest" description="Disordered" evidence="3">
    <location>
        <begin position="102"/>
        <end position="125"/>
    </location>
</feature>
<dbReference type="SUPFAM" id="SSF75620">
    <property type="entry name" value="Release factor"/>
    <property type="match status" value="1"/>
</dbReference>
<dbReference type="GO" id="GO:0016149">
    <property type="term" value="F:translation release factor activity, codon specific"/>
    <property type="evidence" value="ECO:0007669"/>
    <property type="project" value="InterPro"/>
</dbReference>
<dbReference type="AlphaFoldDB" id="A0A7S3PW04"/>
<reference evidence="6" key="1">
    <citation type="submission" date="2021-01" db="EMBL/GenBank/DDBJ databases">
        <authorList>
            <person name="Corre E."/>
            <person name="Pelletier E."/>
            <person name="Niang G."/>
            <person name="Scheremetjew M."/>
            <person name="Finn R."/>
            <person name="Kale V."/>
            <person name="Holt S."/>
            <person name="Cochrane G."/>
            <person name="Meng A."/>
            <person name="Brown T."/>
            <person name="Cohen L."/>
        </authorList>
    </citation>
    <scope>NUCLEOTIDE SEQUENCE</scope>
    <source>
        <strain evidence="6">MM31A-1</strain>
    </source>
</reference>
<dbReference type="Pfam" id="PF00472">
    <property type="entry name" value="RF-1"/>
    <property type="match status" value="1"/>
</dbReference>
<dbReference type="PROSITE" id="PS00745">
    <property type="entry name" value="RF_PROK_I"/>
    <property type="match status" value="1"/>
</dbReference>
<dbReference type="InterPro" id="IPR005139">
    <property type="entry name" value="PCRF"/>
</dbReference>
<dbReference type="SMART" id="SM00937">
    <property type="entry name" value="PCRF"/>
    <property type="match status" value="1"/>
</dbReference>
<feature type="compositionally biased region" description="Polar residues" evidence="3">
    <location>
        <begin position="102"/>
        <end position="111"/>
    </location>
</feature>
<name>A0A7S3PW04_9STRA</name>
<dbReference type="Gene3D" id="3.30.160.20">
    <property type="match status" value="1"/>
</dbReference>
<sequence>MKLIIDMIILFSMLSASSAGRMSAASLRPISSLTAFATNTHTHTNSHTRRRQPHTSRCRRIKVMSSCSSISSFTSNRATDRLISNNVVMKRRNENARYNVGTTTTSSSRLHMSTEKDSSTTTTISQQDVTELKRLVEESATLLSANLRTAPEIPRLEAQISDLERESSDPDFWNDPNDPRTKKVNQDLSAKNRLLDRITLWKELEGECTAALSLIDELKDDKEEAEMVHMMVEECNTAAAKLLSDGKLYELESLLNGSLDDKPARIILTAGAGGTEACDWVDMLRRMYLRHAERMEFKATTEETSAGDVVGFKSVELLVEGPNAFGWFRGEKGAHRLVRLSPFNSNNKRQTTFAGVDVVPVLDEEEIVDVEVPEAELVITTMRSGGKGGQNVNKVESGVRIKHLPTGINIKCTQERSQKLNRDIAMKRMKAQLLAIAQEQRCEEINAIRGDAVEAAWGAQIRNYVLQPYKMVKDQRSGWESSDTQGFLDGDLEACIGELLRSRAKEEQMMMEEEERES</sequence>
<feature type="signal peptide" evidence="4">
    <location>
        <begin position="1"/>
        <end position="19"/>
    </location>
</feature>
<evidence type="ECO:0000256" key="2">
    <source>
        <dbReference type="ARBA" id="ARBA00022917"/>
    </source>
</evidence>
<accession>A0A7S3PW04</accession>
<gene>
    <name evidence="6" type="ORF">CDEB00056_LOCUS2186</name>
</gene>
<dbReference type="EMBL" id="HBIO01003201">
    <property type="protein sequence ID" value="CAE0457345.1"/>
    <property type="molecule type" value="Transcribed_RNA"/>
</dbReference>
<organism evidence="6">
    <name type="scientific">Chaetoceros debilis</name>
    <dbReference type="NCBI Taxonomy" id="122233"/>
    <lineage>
        <taxon>Eukaryota</taxon>
        <taxon>Sar</taxon>
        <taxon>Stramenopiles</taxon>
        <taxon>Ochrophyta</taxon>
        <taxon>Bacillariophyta</taxon>
        <taxon>Coscinodiscophyceae</taxon>
        <taxon>Chaetocerotophycidae</taxon>
        <taxon>Chaetocerotales</taxon>
        <taxon>Chaetocerotaceae</taxon>
        <taxon>Chaetoceros</taxon>
    </lineage>
</organism>
<proteinExistence type="inferred from homology"/>
<feature type="chain" id="PRO_5030555072" description="Prokaryotic-type class I peptide chain release factors domain-containing protein" evidence="4">
    <location>
        <begin position="20"/>
        <end position="518"/>
    </location>
</feature>
<dbReference type="HAMAP" id="MF_00094">
    <property type="entry name" value="Rel_fac_2"/>
    <property type="match status" value="1"/>
</dbReference>
<keyword evidence="2" id="KW-0648">Protein biosynthesis</keyword>
<dbReference type="Gene3D" id="3.30.70.1660">
    <property type="match status" value="1"/>
</dbReference>
<evidence type="ECO:0000256" key="4">
    <source>
        <dbReference type="SAM" id="SignalP"/>
    </source>
</evidence>
<feature type="region of interest" description="Disordered" evidence="3">
    <location>
        <begin position="161"/>
        <end position="180"/>
    </location>
</feature>
<dbReference type="GO" id="GO:0005737">
    <property type="term" value="C:cytoplasm"/>
    <property type="evidence" value="ECO:0007669"/>
    <property type="project" value="InterPro"/>
</dbReference>
<dbReference type="Gene3D" id="1.20.58.410">
    <property type="entry name" value="Release factor"/>
    <property type="match status" value="1"/>
</dbReference>
<evidence type="ECO:0000259" key="5">
    <source>
        <dbReference type="PROSITE" id="PS00745"/>
    </source>
</evidence>
<dbReference type="Pfam" id="PF03462">
    <property type="entry name" value="PCRF"/>
    <property type="match status" value="1"/>
</dbReference>
<comment type="similarity">
    <text evidence="1">Belongs to the prokaryotic/mitochondrial release factor family.</text>
</comment>
<dbReference type="InterPro" id="IPR045853">
    <property type="entry name" value="Pep_chain_release_fac_I_sf"/>
</dbReference>
<dbReference type="PANTHER" id="PTHR43116">
    <property type="entry name" value="PEPTIDE CHAIN RELEASE FACTOR 2"/>
    <property type="match status" value="1"/>
</dbReference>
<dbReference type="InterPro" id="IPR004374">
    <property type="entry name" value="PrfB"/>
</dbReference>
<keyword evidence="4" id="KW-0732">Signal</keyword>
<evidence type="ECO:0000256" key="1">
    <source>
        <dbReference type="ARBA" id="ARBA00010835"/>
    </source>
</evidence>
<dbReference type="InterPro" id="IPR000352">
    <property type="entry name" value="Pep_chain_release_fac_I"/>
</dbReference>
<feature type="domain" description="Prokaryotic-type class I peptide chain release factors" evidence="5">
    <location>
        <begin position="383"/>
        <end position="399"/>
    </location>
</feature>
<evidence type="ECO:0000313" key="6">
    <source>
        <dbReference type="EMBL" id="CAE0457345.1"/>
    </source>
</evidence>
<dbReference type="PANTHER" id="PTHR43116:SF3">
    <property type="entry name" value="CLASS I PEPTIDE CHAIN RELEASE FACTOR"/>
    <property type="match status" value="1"/>
</dbReference>
<protein>
    <recommendedName>
        <fullName evidence="5">Prokaryotic-type class I peptide chain release factors domain-containing protein</fullName>
    </recommendedName>
</protein>
<dbReference type="NCBIfam" id="TIGR00020">
    <property type="entry name" value="prfB"/>
    <property type="match status" value="1"/>
</dbReference>